<dbReference type="InterPro" id="IPR000228">
    <property type="entry name" value="RNA3'_term_phos_cyc"/>
</dbReference>
<keyword evidence="3 5" id="KW-0436">Ligase</keyword>
<dbReference type="PANTHER" id="PTHR11096:SF0">
    <property type="entry name" value="RNA 3'-TERMINAL PHOSPHATE CYCLASE"/>
    <property type="match status" value="1"/>
</dbReference>
<sequence length="337" mass="35804">MEIDGSRGEGGGAVLRIATGLSALTSKPVKIYNIRSKRPKPGLMPQHLNSVKAVAELSDANLSGLKIGSTELSFQPGKLKPGNYDIDIKTAGSISLILQAFMIPAAFTGGPVKITIKGGTDLRWSPSIDYLQNITLPILNTMGYKADTQVLRRGHYPKGGGILEVTIYPISSLKPVNIIESNFNAVKGISHAVNLPEHVAIRQARSAEVMIKNAGYDINVDIEHDDNSFGSGSGILLWTDGTIPLGGSSIGERGKKAEVVGLDAAKDLLEQISGNSALDSHMGDQIIPYLFIAGNSSITTSKLTQHTLTNIDVASQFINRDVQVDGKLGKPALITVK</sequence>
<dbReference type="eggNOG" id="arCOG04125">
    <property type="taxonomic scope" value="Archaea"/>
</dbReference>
<dbReference type="InterPro" id="IPR037136">
    <property type="entry name" value="RNA3'_phos_cyclase_dom_sf"/>
</dbReference>
<evidence type="ECO:0000256" key="3">
    <source>
        <dbReference type="ARBA" id="ARBA00022598"/>
    </source>
</evidence>
<comment type="similarity">
    <text evidence="1 5">Belongs to the RNA 3'-terminal cyclase family. Type 1 subfamily.</text>
</comment>
<accession>F0TB61</accession>
<feature type="binding site" evidence="5">
    <location>
        <begin position="281"/>
        <end position="285"/>
    </location>
    <ligand>
        <name>ATP</name>
        <dbReference type="ChEBI" id="CHEBI:30616"/>
    </ligand>
</feature>
<proteinExistence type="inferred from homology"/>
<dbReference type="PROSITE" id="PS01287">
    <property type="entry name" value="RTC"/>
    <property type="match status" value="1"/>
</dbReference>
<dbReference type="AlphaFoldDB" id="F0TB61"/>
<dbReference type="FunFam" id="3.30.360.20:FF:000002">
    <property type="entry name" value="RNA terminal phosphate cyclase-like 1"/>
    <property type="match status" value="1"/>
</dbReference>
<dbReference type="GO" id="GO:0006396">
    <property type="term" value="P:RNA processing"/>
    <property type="evidence" value="ECO:0007669"/>
    <property type="project" value="UniProtKB-UniRule"/>
</dbReference>
<dbReference type="InterPro" id="IPR023797">
    <property type="entry name" value="RNA3'_phos_cyclase_dom"/>
</dbReference>
<dbReference type="CDD" id="cd00874">
    <property type="entry name" value="RNA_Cyclase_Class_II"/>
    <property type="match status" value="1"/>
</dbReference>
<comment type="subcellular location">
    <subcellularLocation>
        <location evidence="5">Cytoplasm</location>
    </subcellularLocation>
</comment>
<dbReference type="GO" id="GO:0003963">
    <property type="term" value="F:RNA-3'-phosphate cyclase activity"/>
    <property type="evidence" value="ECO:0007669"/>
    <property type="project" value="UniProtKB-UniRule"/>
</dbReference>
<comment type="function">
    <text evidence="5">Catalyzes the conversion of 3'-phosphate to a 2',3'-cyclic phosphodiester at the end of RNA. The mechanism of action of the enzyme occurs in 3 steps: (A) adenylation of the enzyme by ATP; (B) transfer of adenylate to an RNA-N3'P to produce RNA-N3'PP5'A; (C) and attack of the adjacent 2'-hydroxyl on the 3'-phosphorus in the diester linkage to produce the cyclic end product. The biological role of this enzyme is unknown but it is likely to function in some aspects of cellular RNA processing.</text>
</comment>
<dbReference type="GO" id="GO:0005524">
    <property type="term" value="F:ATP binding"/>
    <property type="evidence" value="ECO:0007669"/>
    <property type="project" value="UniProtKB-KW"/>
</dbReference>
<dbReference type="GO" id="GO:0005737">
    <property type="term" value="C:cytoplasm"/>
    <property type="evidence" value="ECO:0007669"/>
    <property type="project" value="UniProtKB-SubCell"/>
</dbReference>
<evidence type="ECO:0000256" key="4">
    <source>
        <dbReference type="ARBA" id="ARBA00022741"/>
    </source>
</evidence>
<feature type="active site" description="Tele-AMP-histidine intermediate" evidence="5">
    <location>
        <position position="306"/>
    </location>
</feature>
<evidence type="ECO:0000259" key="7">
    <source>
        <dbReference type="Pfam" id="PF01137"/>
    </source>
</evidence>
<protein>
    <recommendedName>
        <fullName evidence="2 5">RNA 3'-terminal phosphate cyclase</fullName>
        <shortName evidence="5">RNA cyclase</shortName>
        <shortName evidence="5">RNA-3'-phosphate cyclase</shortName>
        <ecNumber evidence="5 6">6.5.1.4</ecNumber>
    </recommendedName>
</protein>
<dbReference type="HAMAP" id="MF_00200">
    <property type="entry name" value="RTC"/>
    <property type="match status" value="1"/>
</dbReference>
<dbReference type="InterPro" id="IPR020719">
    <property type="entry name" value="RNA3'_term_phos_cycl-like_CS"/>
</dbReference>
<feature type="domain" description="RNA 3'-terminal phosphate cyclase" evidence="7">
    <location>
        <begin position="8"/>
        <end position="324"/>
    </location>
</feature>
<dbReference type="InterPro" id="IPR017770">
    <property type="entry name" value="RNA3'_term_phos_cyc_type_1"/>
</dbReference>
<dbReference type="NCBIfam" id="TIGR03399">
    <property type="entry name" value="RNA_3prim_cycl"/>
    <property type="match status" value="1"/>
</dbReference>
<reference evidence="10" key="1">
    <citation type="submission" date="2011-02" db="EMBL/GenBank/DDBJ databases">
        <title>Complete sequence of Methanobacterium sp. AL-21.</title>
        <authorList>
            <consortium name="US DOE Joint Genome Institute"/>
            <person name="Lucas S."/>
            <person name="Copeland A."/>
            <person name="Lapidus A."/>
            <person name="Cheng J.-F."/>
            <person name="Goodwin L."/>
            <person name="Pitluck S."/>
            <person name="Chertkov O."/>
            <person name="Detter J.C."/>
            <person name="Han C."/>
            <person name="Tapia R."/>
            <person name="Land M."/>
            <person name="Hauser L."/>
            <person name="Kyrpides N."/>
            <person name="Ivanova N."/>
            <person name="Mikhailova N."/>
            <person name="Pagani I."/>
            <person name="Cadillo-Quiroz H."/>
            <person name="Imachi H."/>
            <person name="Zinder S."/>
            <person name="Liu W."/>
            <person name="Woyke T."/>
        </authorList>
    </citation>
    <scope>NUCLEOTIDE SEQUENCE [LARGE SCALE GENOMIC DNA]</scope>
    <source>
        <strain evidence="10">AL-21</strain>
    </source>
</reference>
<dbReference type="Pfam" id="PF01137">
    <property type="entry name" value="RTC"/>
    <property type="match status" value="1"/>
</dbReference>
<dbReference type="KEGG" id="mel:Metbo_0761"/>
<evidence type="ECO:0000256" key="1">
    <source>
        <dbReference type="ARBA" id="ARBA00009206"/>
    </source>
</evidence>
<dbReference type="Pfam" id="PF05189">
    <property type="entry name" value="RTC_insert"/>
    <property type="match status" value="1"/>
</dbReference>
<evidence type="ECO:0000259" key="8">
    <source>
        <dbReference type="Pfam" id="PF05189"/>
    </source>
</evidence>
<gene>
    <name evidence="5" type="primary">rtcA</name>
    <name evidence="9" type="ordered locus">Metbo_0761</name>
</gene>
<dbReference type="RefSeq" id="WP_013644363.1">
    <property type="nucleotide sequence ID" value="NC_015216.1"/>
</dbReference>
<dbReference type="PIRSF" id="PIRSF005378">
    <property type="entry name" value="RNA3'_term_phos_cycl_euk"/>
    <property type="match status" value="1"/>
</dbReference>
<evidence type="ECO:0000256" key="6">
    <source>
        <dbReference type="NCBIfam" id="TIGR03399"/>
    </source>
</evidence>
<dbReference type="Gene3D" id="3.30.360.20">
    <property type="entry name" value="RNA 3'-terminal phosphate cyclase, insert domain"/>
    <property type="match status" value="1"/>
</dbReference>
<dbReference type="SUPFAM" id="SSF55205">
    <property type="entry name" value="EPT/RTPC-like"/>
    <property type="match status" value="2"/>
</dbReference>
<feature type="domain" description="RNA 3'-terminal phosphate cyclase insert" evidence="8">
    <location>
        <begin position="183"/>
        <end position="273"/>
    </location>
</feature>
<keyword evidence="5" id="KW-0963">Cytoplasm</keyword>
<dbReference type="InterPro" id="IPR036553">
    <property type="entry name" value="RPTC_insert"/>
</dbReference>
<evidence type="ECO:0000256" key="2">
    <source>
        <dbReference type="ARBA" id="ARBA00021428"/>
    </source>
</evidence>
<dbReference type="Gene3D" id="3.65.10.20">
    <property type="entry name" value="RNA 3'-terminal phosphate cyclase domain"/>
    <property type="match status" value="1"/>
</dbReference>
<reference evidence="9 10" key="2">
    <citation type="journal article" date="2014" name="Int. J. Syst. Evol. Microbiol.">
        <title>Methanobacterium paludis sp. nov. and a novel strain of Methanobacterium lacus isolated from northern peatlands.</title>
        <authorList>
            <person name="Cadillo-Quiroz H."/>
            <person name="Brauer S.L."/>
            <person name="Goodson N."/>
            <person name="Yavitt J.B."/>
            <person name="Zinder S.H."/>
        </authorList>
    </citation>
    <scope>NUCLEOTIDE SEQUENCE [LARGE SCALE GENOMIC DNA]</scope>
    <source>
        <strain evidence="9 10">AL-21</strain>
    </source>
</reference>
<dbReference type="HOGENOM" id="CLU_027882_0_0_2"/>
<evidence type="ECO:0000256" key="5">
    <source>
        <dbReference type="HAMAP-Rule" id="MF_00200"/>
    </source>
</evidence>
<dbReference type="EMBL" id="CP002551">
    <property type="protein sequence ID" value="ADZ09012.1"/>
    <property type="molecule type" value="Genomic_DNA"/>
</dbReference>
<evidence type="ECO:0000313" key="10">
    <source>
        <dbReference type="Proteomes" id="UP000007490"/>
    </source>
</evidence>
<keyword evidence="4 5" id="KW-0547">Nucleotide-binding</keyword>
<dbReference type="GeneID" id="10277209"/>
<dbReference type="STRING" id="877455.Metbo_0761"/>
<dbReference type="EC" id="6.5.1.4" evidence="5 6"/>
<dbReference type="InterPro" id="IPR013791">
    <property type="entry name" value="RNA3'-term_phos_cycl_insert"/>
</dbReference>
<dbReference type="PANTHER" id="PTHR11096">
    <property type="entry name" value="RNA 3' TERMINAL PHOSPHATE CYCLASE"/>
    <property type="match status" value="1"/>
</dbReference>
<name>F0TB61_METLA</name>
<dbReference type="InterPro" id="IPR013792">
    <property type="entry name" value="RNA3'P_cycl/enolpyr_Trfase_a/b"/>
</dbReference>
<keyword evidence="5" id="KW-0067">ATP-binding</keyword>
<comment type="catalytic activity">
    <reaction evidence="5">
        <text>a 3'-end 3'-phospho-ribonucleotide-RNA + ATP = a 3'-end 2',3'-cyclophospho-ribonucleotide-RNA + AMP + diphosphate</text>
        <dbReference type="Rhea" id="RHEA:23976"/>
        <dbReference type="Rhea" id="RHEA-COMP:10463"/>
        <dbReference type="Rhea" id="RHEA-COMP:10464"/>
        <dbReference type="ChEBI" id="CHEBI:30616"/>
        <dbReference type="ChEBI" id="CHEBI:33019"/>
        <dbReference type="ChEBI" id="CHEBI:83062"/>
        <dbReference type="ChEBI" id="CHEBI:83064"/>
        <dbReference type="ChEBI" id="CHEBI:456215"/>
        <dbReference type="EC" id="6.5.1.4"/>
    </reaction>
</comment>
<evidence type="ECO:0000313" key="9">
    <source>
        <dbReference type="EMBL" id="ADZ09012.1"/>
    </source>
</evidence>
<organism evidence="9 10">
    <name type="scientific">Methanobacterium lacus (strain AL-21)</name>
    <dbReference type="NCBI Taxonomy" id="877455"/>
    <lineage>
        <taxon>Archaea</taxon>
        <taxon>Methanobacteriati</taxon>
        <taxon>Methanobacteriota</taxon>
        <taxon>Methanomada group</taxon>
        <taxon>Methanobacteria</taxon>
        <taxon>Methanobacteriales</taxon>
        <taxon>Methanobacteriaceae</taxon>
        <taxon>Methanobacterium</taxon>
    </lineage>
</organism>
<feature type="binding site" evidence="5">
    <location>
        <position position="99"/>
    </location>
    <ligand>
        <name>ATP</name>
        <dbReference type="ChEBI" id="CHEBI:30616"/>
    </ligand>
</feature>
<keyword evidence="10" id="KW-1185">Reference proteome</keyword>
<dbReference type="Proteomes" id="UP000007490">
    <property type="component" value="Chromosome"/>
</dbReference>